<dbReference type="AlphaFoldDB" id="A0A9P5NT30"/>
<comment type="caution">
    <text evidence="2">The sequence shown here is derived from an EMBL/GenBank/DDBJ whole genome shotgun (WGS) entry which is preliminary data.</text>
</comment>
<organism evidence="2 3">
    <name type="scientific">Gymnopilus junonius</name>
    <name type="common">Spectacular rustgill mushroom</name>
    <name type="synonym">Gymnopilus spectabilis subsp. junonius</name>
    <dbReference type="NCBI Taxonomy" id="109634"/>
    <lineage>
        <taxon>Eukaryota</taxon>
        <taxon>Fungi</taxon>
        <taxon>Dikarya</taxon>
        <taxon>Basidiomycota</taxon>
        <taxon>Agaricomycotina</taxon>
        <taxon>Agaricomycetes</taxon>
        <taxon>Agaricomycetidae</taxon>
        <taxon>Agaricales</taxon>
        <taxon>Agaricineae</taxon>
        <taxon>Hymenogastraceae</taxon>
        <taxon>Gymnopilus</taxon>
    </lineage>
</organism>
<feature type="compositionally biased region" description="Polar residues" evidence="1">
    <location>
        <begin position="368"/>
        <end position="380"/>
    </location>
</feature>
<gene>
    <name evidence="2" type="ORF">CPB84DRAFT_202200</name>
</gene>
<dbReference type="EMBL" id="JADNYJ010000012">
    <property type="protein sequence ID" value="KAF8908118.1"/>
    <property type="molecule type" value="Genomic_DNA"/>
</dbReference>
<accession>A0A9P5NT30</accession>
<evidence type="ECO:0000313" key="3">
    <source>
        <dbReference type="Proteomes" id="UP000724874"/>
    </source>
</evidence>
<dbReference type="OrthoDB" id="10595506at2759"/>
<evidence type="ECO:0000256" key="1">
    <source>
        <dbReference type="SAM" id="MobiDB-lite"/>
    </source>
</evidence>
<feature type="region of interest" description="Disordered" evidence="1">
    <location>
        <begin position="50"/>
        <end position="119"/>
    </location>
</feature>
<name>A0A9P5NT30_GYMJU</name>
<keyword evidence="3" id="KW-1185">Reference proteome</keyword>
<sequence length="434" mass="46545">MSPNSKVLAFGTNPVLPDDIGNNSPYISYSISLISFLVQAFIRTRVFPRRAGHPSRTKASSAIVPEEPVRPSEKFINVSTDEDKDMSDQQRVATGGVSPLATPDGYRSEDTPTSATTPALSSADTASIYSCSSAAYTTNDDITVAVSSPNESDLDGKCFEAIINEAKDQIAALEAARPSPRQLVARSFPSGLSISIPLKSPPFRNAKVNDTIHNESLLTPAVREVSNSTTMQLLHSDILVEHHDSLSLNPSGLDDISLSSIKTVGKGRQSRRHGTLYGKLESKVPFLPRHDDNSSSLIEPKSEPLASVSALREGAKPHASILYRGEPRPGLRPLLLPRLLPQYHDQRNSLNAPGSGSLPPPTPIDDSAATSPTCSEQSPVHTILGTSECEWSPVSTSSPIECGRDGLALLRPEHIKLRRSKSSARLLLAPGPAF</sequence>
<proteinExistence type="predicted"/>
<dbReference type="Proteomes" id="UP000724874">
    <property type="component" value="Unassembled WGS sequence"/>
</dbReference>
<reference evidence="2" key="1">
    <citation type="submission" date="2020-11" db="EMBL/GenBank/DDBJ databases">
        <authorList>
            <consortium name="DOE Joint Genome Institute"/>
            <person name="Ahrendt S."/>
            <person name="Riley R."/>
            <person name="Andreopoulos W."/>
            <person name="LaButti K."/>
            <person name="Pangilinan J."/>
            <person name="Ruiz-duenas F.J."/>
            <person name="Barrasa J.M."/>
            <person name="Sanchez-Garcia M."/>
            <person name="Camarero S."/>
            <person name="Miyauchi S."/>
            <person name="Serrano A."/>
            <person name="Linde D."/>
            <person name="Babiker R."/>
            <person name="Drula E."/>
            <person name="Ayuso-Fernandez I."/>
            <person name="Pacheco R."/>
            <person name="Padilla G."/>
            <person name="Ferreira P."/>
            <person name="Barriuso J."/>
            <person name="Kellner H."/>
            <person name="Castanera R."/>
            <person name="Alfaro M."/>
            <person name="Ramirez L."/>
            <person name="Pisabarro A.G."/>
            <person name="Kuo A."/>
            <person name="Tritt A."/>
            <person name="Lipzen A."/>
            <person name="He G."/>
            <person name="Yan M."/>
            <person name="Ng V."/>
            <person name="Cullen D."/>
            <person name="Martin F."/>
            <person name="Rosso M.-N."/>
            <person name="Henrissat B."/>
            <person name="Hibbett D."/>
            <person name="Martinez A.T."/>
            <person name="Grigoriev I.V."/>
        </authorList>
    </citation>
    <scope>NUCLEOTIDE SEQUENCE</scope>
    <source>
        <strain evidence="2">AH 44721</strain>
    </source>
</reference>
<evidence type="ECO:0000313" key="2">
    <source>
        <dbReference type="EMBL" id="KAF8908118.1"/>
    </source>
</evidence>
<protein>
    <submittedName>
        <fullName evidence="2">Uncharacterized protein</fullName>
    </submittedName>
</protein>
<feature type="region of interest" description="Disordered" evidence="1">
    <location>
        <begin position="345"/>
        <end position="380"/>
    </location>
</feature>